<keyword evidence="4" id="KW-0233">DNA recombination</keyword>
<keyword evidence="3" id="KW-0175">Coiled coil</keyword>
<accession>A0ABY6NXL8</accession>
<comment type="similarity">
    <text evidence="2">Belongs to the RmuC family.</text>
</comment>
<dbReference type="EMBL" id="CP110615">
    <property type="protein sequence ID" value="UZJ24033.1"/>
    <property type="molecule type" value="Genomic_DNA"/>
</dbReference>
<dbReference type="PANTHER" id="PTHR30563">
    <property type="entry name" value="DNA RECOMBINATION PROTEIN RMUC"/>
    <property type="match status" value="1"/>
</dbReference>
<sequence>MDPLTALGLLVALLLGVVLGWYVHAARTGERLARAEAELAAGRANEATVRRSLELLTEDSARRSSGAVGEQVAGVVGPLREAVGRLAEHVERVERTRVDAYAGLREQVAGMHRTSEHLTAQTSQLVTALRAPQVRGRWGELQLERVVELAGMVEHCDFDTQVTGTVDGADGPVAVRPDMVVRLAGGRQVVVDAKVPFAAYLQAVEAGDEAEHRAHLVRHARALRAHVDALAAKAYWRAFEPSPEFVVLFVPGDPFLEAALVADPELLEHAFARNVVIATPTTLIALLRTVAHSWRQESLSREAAAIHALGRELHARLSTVGTHLDRLGSQLGRTVESFNATVSSMESRVLVTARRLSEMQIGDGEAPQVQQVDHTPRRVQAADLLPR</sequence>
<protein>
    <submittedName>
        <fullName evidence="6">DNA recombination protein RmuC</fullName>
    </submittedName>
</protein>
<dbReference type="RefSeq" id="WP_265382140.1">
    <property type="nucleotide sequence ID" value="NZ_CP110615.1"/>
</dbReference>
<feature type="region of interest" description="Disordered" evidence="5">
    <location>
        <begin position="362"/>
        <end position="387"/>
    </location>
</feature>
<dbReference type="Pfam" id="PF02646">
    <property type="entry name" value="RmuC"/>
    <property type="match status" value="1"/>
</dbReference>
<name>A0ABY6NXL8_9NOCA</name>
<evidence type="ECO:0000256" key="4">
    <source>
        <dbReference type="ARBA" id="ARBA00023172"/>
    </source>
</evidence>
<dbReference type="PANTHER" id="PTHR30563:SF0">
    <property type="entry name" value="DNA RECOMBINATION PROTEIN RMUC"/>
    <property type="match status" value="1"/>
</dbReference>
<organism evidence="6 7">
    <name type="scientific">Rhodococcus antarcticus</name>
    <dbReference type="NCBI Taxonomy" id="2987751"/>
    <lineage>
        <taxon>Bacteria</taxon>
        <taxon>Bacillati</taxon>
        <taxon>Actinomycetota</taxon>
        <taxon>Actinomycetes</taxon>
        <taxon>Mycobacteriales</taxon>
        <taxon>Nocardiaceae</taxon>
        <taxon>Rhodococcus</taxon>
    </lineage>
</organism>
<evidence type="ECO:0000313" key="7">
    <source>
        <dbReference type="Proteomes" id="UP001164965"/>
    </source>
</evidence>
<dbReference type="Proteomes" id="UP001164965">
    <property type="component" value="Chromosome"/>
</dbReference>
<evidence type="ECO:0000313" key="6">
    <source>
        <dbReference type="EMBL" id="UZJ24033.1"/>
    </source>
</evidence>
<gene>
    <name evidence="6" type="ORF">RHODO2019_12690</name>
</gene>
<evidence type="ECO:0000256" key="2">
    <source>
        <dbReference type="ARBA" id="ARBA00009840"/>
    </source>
</evidence>
<proteinExistence type="inferred from homology"/>
<evidence type="ECO:0000256" key="1">
    <source>
        <dbReference type="ARBA" id="ARBA00003416"/>
    </source>
</evidence>
<comment type="function">
    <text evidence="1">Involved in DNA recombination.</text>
</comment>
<dbReference type="InterPro" id="IPR003798">
    <property type="entry name" value="DNA_recombination_RmuC"/>
</dbReference>
<reference evidence="6" key="1">
    <citation type="submission" date="2022-10" db="EMBL/GenBank/DDBJ databases">
        <title>Rhodococcus sp.75.</title>
        <authorList>
            <person name="Sun M."/>
        </authorList>
    </citation>
    <scope>NUCLEOTIDE SEQUENCE</scope>
    <source>
        <strain evidence="6">75</strain>
    </source>
</reference>
<keyword evidence="7" id="KW-1185">Reference proteome</keyword>
<evidence type="ECO:0000256" key="5">
    <source>
        <dbReference type="SAM" id="MobiDB-lite"/>
    </source>
</evidence>
<evidence type="ECO:0000256" key="3">
    <source>
        <dbReference type="ARBA" id="ARBA00023054"/>
    </source>
</evidence>